<dbReference type="GO" id="GO:0140359">
    <property type="term" value="F:ABC-type transporter activity"/>
    <property type="evidence" value="ECO:0007669"/>
    <property type="project" value="InterPro"/>
</dbReference>
<comment type="similarity">
    <text evidence="6">Belongs to the ABC-2 integral membrane protein family.</text>
</comment>
<feature type="domain" description="ABC transmembrane type-2" evidence="7">
    <location>
        <begin position="121"/>
        <end position="356"/>
    </location>
</feature>
<protein>
    <recommendedName>
        <fullName evidence="6">Transport permease protein</fullName>
    </recommendedName>
</protein>
<proteinExistence type="inferred from homology"/>
<evidence type="ECO:0000256" key="2">
    <source>
        <dbReference type="ARBA" id="ARBA00022692"/>
    </source>
</evidence>
<feature type="transmembrane region" description="Helical" evidence="6">
    <location>
        <begin position="208"/>
        <end position="235"/>
    </location>
</feature>
<dbReference type="AlphaFoldDB" id="A0A1I6US62"/>
<feature type="transmembrane region" description="Helical" evidence="6">
    <location>
        <begin position="276"/>
        <end position="295"/>
    </location>
</feature>
<evidence type="ECO:0000259" key="7">
    <source>
        <dbReference type="PROSITE" id="PS51012"/>
    </source>
</evidence>
<evidence type="ECO:0000256" key="3">
    <source>
        <dbReference type="ARBA" id="ARBA00022989"/>
    </source>
</evidence>
<dbReference type="InterPro" id="IPR000412">
    <property type="entry name" value="ABC_2_transport"/>
</dbReference>
<dbReference type="STRING" id="1176198.SAMN05444716_106125"/>
<feature type="transmembrane region" description="Helical" evidence="6">
    <location>
        <begin position="241"/>
        <end position="264"/>
    </location>
</feature>
<feature type="transmembrane region" description="Helical" evidence="6">
    <location>
        <begin position="168"/>
        <end position="187"/>
    </location>
</feature>
<dbReference type="PRINTS" id="PR00164">
    <property type="entry name" value="ABC2TRNSPORT"/>
</dbReference>
<dbReference type="PROSITE" id="PS51012">
    <property type="entry name" value="ABC_TM2"/>
    <property type="match status" value="1"/>
</dbReference>
<dbReference type="PANTHER" id="PTHR43027">
    <property type="entry name" value="DOXORUBICIN RESISTANCE ABC TRANSPORTER PERMEASE PROTEIN DRRC-RELATED"/>
    <property type="match status" value="1"/>
</dbReference>
<keyword evidence="3 6" id="KW-1133">Transmembrane helix</keyword>
<comment type="subcellular location">
    <subcellularLocation>
        <location evidence="6">Cell membrane</location>
        <topology evidence="6">Multi-pass membrane protein</topology>
    </subcellularLocation>
    <subcellularLocation>
        <location evidence="1">Membrane</location>
        <topology evidence="1">Multi-pass membrane protein</topology>
    </subcellularLocation>
</comment>
<name>A0A1I6US62_9ACTN</name>
<dbReference type="InterPro" id="IPR047817">
    <property type="entry name" value="ABC2_TM_bact-type"/>
</dbReference>
<accession>A0A1I6US62</accession>
<keyword evidence="6" id="KW-0813">Transport</keyword>
<reference evidence="9" key="1">
    <citation type="submission" date="2016-10" db="EMBL/GenBank/DDBJ databases">
        <authorList>
            <person name="Varghese N."/>
            <person name="Submissions S."/>
        </authorList>
    </citation>
    <scope>NUCLEOTIDE SEQUENCE [LARGE SCALE GENOMIC DNA]</scope>
    <source>
        <strain evidence="9">CGMCC 4.7047</strain>
    </source>
</reference>
<evidence type="ECO:0000256" key="4">
    <source>
        <dbReference type="ARBA" id="ARBA00023136"/>
    </source>
</evidence>
<evidence type="ECO:0000256" key="6">
    <source>
        <dbReference type="RuleBase" id="RU361157"/>
    </source>
</evidence>
<keyword evidence="6" id="KW-1003">Cell membrane</keyword>
<dbReference type="GO" id="GO:0046677">
    <property type="term" value="P:response to antibiotic"/>
    <property type="evidence" value="ECO:0007669"/>
    <property type="project" value="UniProtKB-KW"/>
</dbReference>
<evidence type="ECO:0000256" key="1">
    <source>
        <dbReference type="ARBA" id="ARBA00004141"/>
    </source>
</evidence>
<dbReference type="RefSeq" id="WP_237751260.1">
    <property type="nucleotide sequence ID" value="NZ_FPAB01000006.1"/>
</dbReference>
<organism evidence="8 9">
    <name type="scientific">Streptomyces harbinensis</name>
    <dbReference type="NCBI Taxonomy" id="1176198"/>
    <lineage>
        <taxon>Bacteria</taxon>
        <taxon>Bacillati</taxon>
        <taxon>Actinomycetota</taxon>
        <taxon>Actinomycetes</taxon>
        <taxon>Kitasatosporales</taxon>
        <taxon>Streptomycetaceae</taxon>
        <taxon>Streptomyces</taxon>
    </lineage>
</organism>
<dbReference type="InterPro" id="IPR052902">
    <property type="entry name" value="ABC-2_transporter"/>
</dbReference>
<dbReference type="InterPro" id="IPR013525">
    <property type="entry name" value="ABC2_TM"/>
</dbReference>
<feature type="transmembrane region" description="Helical" evidence="6">
    <location>
        <begin position="331"/>
        <end position="353"/>
    </location>
</feature>
<keyword evidence="9" id="KW-1185">Reference proteome</keyword>
<evidence type="ECO:0000313" key="8">
    <source>
        <dbReference type="EMBL" id="SFT04177.1"/>
    </source>
</evidence>
<dbReference type="Pfam" id="PF12698">
    <property type="entry name" value="ABC2_membrane_3"/>
    <property type="match status" value="1"/>
</dbReference>
<gene>
    <name evidence="8" type="ORF">SAMN05444716_106125</name>
</gene>
<dbReference type="PANTHER" id="PTHR43027:SF2">
    <property type="entry name" value="TRANSPORT PERMEASE PROTEIN"/>
    <property type="match status" value="1"/>
</dbReference>
<evidence type="ECO:0000256" key="5">
    <source>
        <dbReference type="ARBA" id="ARBA00023251"/>
    </source>
</evidence>
<dbReference type="Proteomes" id="UP000198873">
    <property type="component" value="Unassembled WGS sequence"/>
</dbReference>
<dbReference type="GO" id="GO:0043190">
    <property type="term" value="C:ATP-binding cassette (ABC) transporter complex"/>
    <property type="evidence" value="ECO:0007669"/>
    <property type="project" value="InterPro"/>
</dbReference>
<feature type="transmembrane region" description="Helical" evidence="6">
    <location>
        <begin position="25"/>
        <end position="44"/>
    </location>
</feature>
<keyword evidence="5" id="KW-0046">Antibiotic resistance</keyword>
<keyword evidence="2 6" id="KW-0812">Transmembrane</keyword>
<dbReference type="EMBL" id="FPAB01000006">
    <property type="protein sequence ID" value="SFT04177.1"/>
    <property type="molecule type" value="Genomic_DNA"/>
</dbReference>
<sequence>MSRSLGGLVPLSRTMVLGLVRDRTAVFFMLIFPLMFLVLFGALFQDTSVSRSPIAQVGDVELLEELPADYRADLDKVVELRRAADLDEALKQVRDGDVAGAIWQDGTTIEVRYSEADGVRAGTVRSVVQTLVESANLAATGQPPTYTIAMDTVEDDSVKPIQFLAPGLLGWAVAMGGAFLSALTLVSMRKTRLLRRLWLAPVRPWAVVAGRVGVTLGLAVVQTAVFLGVAVIPFYGLQLSGAWWLSIPLVLCGSLAFMSIGLIIGAVAKTEEAANGILQVTIMPMAFLSGSFFPADVMPSWLSTIAQVMPLKHLNEALMAVLSRDDSWGTALPVMGGLLLFTAVCTAIAAKLFRWDSA</sequence>
<evidence type="ECO:0000313" key="9">
    <source>
        <dbReference type="Proteomes" id="UP000198873"/>
    </source>
</evidence>
<keyword evidence="4 6" id="KW-0472">Membrane</keyword>